<dbReference type="OrthoDB" id="9792139at2"/>
<dbReference type="InterPro" id="IPR012944">
    <property type="entry name" value="SusD_RagB_dom"/>
</dbReference>
<reference evidence="7 8" key="1">
    <citation type="submission" date="2016-11" db="EMBL/GenBank/DDBJ databases">
        <authorList>
            <person name="Jaros S."/>
            <person name="Januszkiewicz K."/>
            <person name="Wedrychowicz H."/>
        </authorList>
    </citation>
    <scope>NUCLEOTIDE SEQUENCE [LARGE SCALE GENOMIC DNA]</scope>
    <source>
        <strain evidence="7 8">DSM 24574</strain>
    </source>
</reference>
<keyword evidence="3" id="KW-0732">Signal</keyword>
<dbReference type="InterPro" id="IPR011990">
    <property type="entry name" value="TPR-like_helical_dom_sf"/>
</dbReference>
<evidence type="ECO:0000313" key="7">
    <source>
        <dbReference type="EMBL" id="SHG56912.1"/>
    </source>
</evidence>
<dbReference type="Proteomes" id="UP000184212">
    <property type="component" value="Unassembled WGS sequence"/>
</dbReference>
<dbReference type="Gene3D" id="1.10.3780.10">
    <property type="entry name" value="SusD-like"/>
    <property type="match status" value="1"/>
</dbReference>
<accession>A0A1M5KVM7</accession>
<feature type="domain" description="RagB/SusD" evidence="6">
    <location>
        <begin position="369"/>
        <end position="534"/>
    </location>
</feature>
<evidence type="ECO:0000313" key="8">
    <source>
        <dbReference type="Proteomes" id="UP000184212"/>
    </source>
</evidence>
<dbReference type="RefSeq" id="WP_073131406.1">
    <property type="nucleotide sequence ID" value="NZ_FQWQ01000001.1"/>
</dbReference>
<dbReference type="EMBL" id="FQWQ01000001">
    <property type="protein sequence ID" value="SHG56912.1"/>
    <property type="molecule type" value="Genomic_DNA"/>
</dbReference>
<dbReference type="PROSITE" id="PS51257">
    <property type="entry name" value="PROKAR_LIPOPROTEIN"/>
    <property type="match status" value="1"/>
</dbReference>
<proteinExistence type="inferred from homology"/>
<evidence type="ECO:0000259" key="6">
    <source>
        <dbReference type="Pfam" id="PF07980"/>
    </source>
</evidence>
<dbReference type="GO" id="GO:0009279">
    <property type="term" value="C:cell outer membrane"/>
    <property type="evidence" value="ECO:0007669"/>
    <property type="project" value="UniProtKB-SubCell"/>
</dbReference>
<dbReference type="Pfam" id="PF07980">
    <property type="entry name" value="SusD_RagB"/>
    <property type="match status" value="1"/>
</dbReference>
<keyword evidence="8" id="KW-1185">Reference proteome</keyword>
<keyword evidence="4" id="KW-0472">Membrane</keyword>
<comment type="similarity">
    <text evidence="2">Belongs to the SusD family.</text>
</comment>
<dbReference type="Gene3D" id="1.25.40.10">
    <property type="entry name" value="Tetratricopeptide repeat domain"/>
    <property type="match status" value="1"/>
</dbReference>
<dbReference type="CDD" id="cd08977">
    <property type="entry name" value="SusD"/>
    <property type="match status" value="1"/>
</dbReference>
<dbReference type="STRING" id="947013.SAMN04488109_0870"/>
<sequence>MENKKILRIAFIALLGGVFGCTDLDVTPKNAAVGDVVFTDPAAYKQSLAKVYAGLAIGGQSSGDGNSDISGIDGGFSQYIRMYFNLQELPTDEAVIGWNDGTIQTLHFQNWTSQSEFINAMFNRVYFQVSMANEFLRQTTDDLLTARGVTDAMKADIKQYRAEVRFLRALSYWHGLDMFGSIPLVPETNPIGTDAPGQPEGGKQDVFNYIESELLAVEPDLGGAKKMEYARVDQAAAWMLLAKLYLNAETYIGTKKYTESLTYLNKIIASNAYTLDPVYGNLFLADNHKSPEIIFPVAFDGTYTKTYGGTTFLAHAAVGGDKMKPSDYGIDGGWAGLRITSNVVNLFGPADGRGNFFTDGQSKDIPATPNTSFNQGYAHPKFQNVTSQGSPGSNSTFADTDFPMFRLGDVYLMYAEAVLRGGSGGDAGTALDYVNQLRVRAYGNTNGNLQAADLTLSFIIDERGRELSWECHRRTDLVRFGLLTVNDSNDPRAIWAWKGGESAAGKQTQAFRNVFPIPAAALTANTKLKQNDGY</sequence>
<evidence type="ECO:0000256" key="1">
    <source>
        <dbReference type="ARBA" id="ARBA00004442"/>
    </source>
</evidence>
<dbReference type="AlphaFoldDB" id="A0A1M5KVM7"/>
<comment type="subcellular location">
    <subcellularLocation>
        <location evidence="1">Cell outer membrane</location>
    </subcellularLocation>
</comment>
<gene>
    <name evidence="7" type="ORF">SAMN04488109_0870</name>
</gene>
<name>A0A1M5KVM7_9BACT</name>
<evidence type="ECO:0000256" key="3">
    <source>
        <dbReference type="ARBA" id="ARBA00022729"/>
    </source>
</evidence>
<organism evidence="7 8">
    <name type="scientific">Chryseolinea serpens</name>
    <dbReference type="NCBI Taxonomy" id="947013"/>
    <lineage>
        <taxon>Bacteria</taxon>
        <taxon>Pseudomonadati</taxon>
        <taxon>Bacteroidota</taxon>
        <taxon>Cytophagia</taxon>
        <taxon>Cytophagales</taxon>
        <taxon>Fulvivirgaceae</taxon>
        <taxon>Chryseolinea</taxon>
    </lineage>
</organism>
<keyword evidence="5" id="KW-0998">Cell outer membrane</keyword>
<evidence type="ECO:0000256" key="4">
    <source>
        <dbReference type="ARBA" id="ARBA00023136"/>
    </source>
</evidence>
<dbReference type="SUPFAM" id="SSF48452">
    <property type="entry name" value="TPR-like"/>
    <property type="match status" value="1"/>
</dbReference>
<evidence type="ECO:0000256" key="5">
    <source>
        <dbReference type="ARBA" id="ARBA00023237"/>
    </source>
</evidence>
<dbReference type="Gene3D" id="1.25.40.390">
    <property type="match status" value="1"/>
</dbReference>
<protein>
    <submittedName>
        <fullName evidence="7">Starch-binding associating with outer membrane</fullName>
    </submittedName>
</protein>
<evidence type="ECO:0000256" key="2">
    <source>
        <dbReference type="ARBA" id="ARBA00006275"/>
    </source>
</evidence>